<organism evidence="2 3">
    <name type="scientific">Pleurodeles waltl</name>
    <name type="common">Iberian ribbed newt</name>
    <dbReference type="NCBI Taxonomy" id="8319"/>
    <lineage>
        <taxon>Eukaryota</taxon>
        <taxon>Metazoa</taxon>
        <taxon>Chordata</taxon>
        <taxon>Craniata</taxon>
        <taxon>Vertebrata</taxon>
        <taxon>Euteleostomi</taxon>
        <taxon>Amphibia</taxon>
        <taxon>Batrachia</taxon>
        <taxon>Caudata</taxon>
        <taxon>Salamandroidea</taxon>
        <taxon>Salamandridae</taxon>
        <taxon>Pleurodelinae</taxon>
        <taxon>Pleurodeles</taxon>
    </lineage>
</organism>
<gene>
    <name evidence="2" type="ORF">NDU88_004732</name>
</gene>
<evidence type="ECO:0000313" key="2">
    <source>
        <dbReference type="EMBL" id="KAJ1179498.1"/>
    </source>
</evidence>
<evidence type="ECO:0000256" key="1">
    <source>
        <dbReference type="SAM" id="MobiDB-lite"/>
    </source>
</evidence>
<reference evidence="2" key="1">
    <citation type="journal article" date="2022" name="bioRxiv">
        <title>Sequencing and chromosome-scale assembly of the giantPleurodeles waltlgenome.</title>
        <authorList>
            <person name="Brown T."/>
            <person name="Elewa A."/>
            <person name="Iarovenko S."/>
            <person name="Subramanian E."/>
            <person name="Araus A.J."/>
            <person name="Petzold A."/>
            <person name="Susuki M."/>
            <person name="Suzuki K.-i.T."/>
            <person name="Hayashi T."/>
            <person name="Toyoda A."/>
            <person name="Oliveira C."/>
            <person name="Osipova E."/>
            <person name="Leigh N.D."/>
            <person name="Simon A."/>
            <person name="Yun M.H."/>
        </authorList>
    </citation>
    <scope>NUCLEOTIDE SEQUENCE</scope>
    <source>
        <strain evidence="2">20211129_DDA</strain>
        <tissue evidence="2">Liver</tissue>
    </source>
</reference>
<dbReference type="AlphaFoldDB" id="A0AAV7TV17"/>
<accession>A0AAV7TV17</accession>
<feature type="compositionally biased region" description="Low complexity" evidence="1">
    <location>
        <begin position="23"/>
        <end position="35"/>
    </location>
</feature>
<proteinExistence type="predicted"/>
<protein>
    <submittedName>
        <fullName evidence="2">Uncharacterized protein</fullName>
    </submittedName>
</protein>
<dbReference type="Proteomes" id="UP001066276">
    <property type="component" value="Chromosome 3_2"/>
</dbReference>
<name>A0AAV7TV17_PLEWA</name>
<feature type="compositionally biased region" description="Basic and acidic residues" evidence="1">
    <location>
        <begin position="72"/>
        <end position="83"/>
    </location>
</feature>
<evidence type="ECO:0000313" key="3">
    <source>
        <dbReference type="Proteomes" id="UP001066276"/>
    </source>
</evidence>
<keyword evidence="3" id="KW-1185">Reference proteome</keyword>
<feature type="compositionally biased region" description="Low complexity" evidence="1">
    <location>
        <begin position="53"/>
        <end position="66"/>
    </location>
</feature>
<comment type="caution">
    <text evidence="2">The sequence shown here is derived from an EMBL/GenBank/DDBJ whole genome shotgun (WGS) entry which is preliminary data.</text>
</comment>
<feature type="region of interest" description="Disordered" evidence="1">
    <location>
        <begin position="23"/>
        <end position="83"/>
    </location>
</feature>
<dbReference type="EMBL" id="JANPWB010000006">
    <property type="protein sequence ID" value="KAJ1179498.1"/>
    <property type="molecule type" value="Genomic_DNA"/>
</dbReference>
<sequence length="83" mass="9116">MAPRFLVSVSRGAWWDELPGSLPAASSLLPQPQVGGEAGGGRARRYRDRECNRSSLRSVLLPSRTSESQSRPVRDPRSARGIR</sequence>